<dbReference type="PANTHER" id="PTHR12726">
    <property type="entry name" value="CERAMIDE GLUCOSYLTRANSFERASE"/>
    <property type="match status" value="1"/>
</dbReference>
<dbReference type="STRING" id="51670.SAMN04488557_2101"/>
<proteinExistence type="predicted"/>
<keyword evidence="4" id="KW-0328">Glycosyltransferase</keyword>
<dbReference type="CDD" id="cd02520">
    <property type="entry name" value="Glucosylceramide_synthase"/>
    <property type="match status" value="1"/>
</dbReference>
<dbReference type="NCBIfam" id="TIGR03472">
    <property type="entry name" value="HpnI"/>
    <property type="match status" value="1"/>
</dbReference>
<keyword evidence="5 10" id="KW-0808">Transferase</keyword>
<dbReference type="EMBL" id="FPCH01000002">
    <property type="protein sequence ID" value="SFV33755.1"/>
    <property type="molecule type" value="Genomic_DNA"/>
</dbReference>
<keyword evidence="6 9" id="KW-0812">Transmembrane</keyword>
<evidence type="ECO:0000256" key="8">
    <source>
        <dbReference type="ARBA" id="ARBA00023136"/>
    </source>
</evidence>
<evidence type="ECO:0000256" key="6">
    <source>
        <dbReference type="ARBA" id="ARBA00022692"/>
    </source>
</evidence>
<reference evidence="11" key="1">
    <citation type="submission" date="2016-10" db="EMBL/GenBank/DDBJ databases">
        <authorList>
            <person name="Varghese N."/>
            <person name="Submissions S."/>
        </authorList>
    </citation>
    <scope>NUCLEOTIDE SEQUENCE [LARGE SCALE GENOMIC DNA]</scope>
    <source>
        <strain evidence="11">DSM 1565</strain>
    </source>
</reference>
<comment type="pathway">
    <text evidence="2">Lipid metabolism; sphingolipid metabolism.</text>
</comment>
<protein>
    <submittedName>
        <fullName evidence="10">Ceramide glucosyltransferase</fullName>
    </submittedName>
</protein>
<comment type="pathway">
    <text evidence="3">Sphingolipid metabolism.</text>
</comment>
<organism evidence="10 11">
    <name type="scientific">Hyphomicrobium facile</name>
    <dbReference type="NCBI Taxonomy" id="51670"/>
    <lineage>
        <taxon>Bacteria</taxon>
        <taxon>Pseudomonadati</taxon>
        <taxon>Pseudomonadota</taxon>
        <taxon>Alphaproteobacteria</taxon>
        <taxon>Hyphomicrobiales</taxon>
        <taxon>Hyphomicrobiaceae</taxon>
        <taxon>Hyphomicrobium</taxon>
    </lineage>
</organism>
<dbReference type="InterPro" id="IPR029044">
    <property type="entry name" value="Nucleotide-diphossugar_trans"/>
</dbReference>
<feature type="transmembrane region" description="Helical" evidence="9">
    <location>
        <begin position="12"/>
        <end position="32"/>
    </location>
</feature>
<dbReference type="InterPro" id="IPR017835">
    <property type="entry name" value="Hopen-assoc_HpnI"/>
</dbReference>
<comment type="subcellular location">
    <subcellularLocation>
        <location evidence="1">Membrane</location>
        <topology evidence="1">Multi-pass membrane protein</topology>
    </subcellularLocation>
</comment>
<evidence type="ECO:0000256" key="3">
    <source>
        <dbReference type="ARBA" id="ARBA00004991"/>
    </source>
</evidence>
<accession>A0A1I7NGG9</accession>
<keyword evidence="7 9" id="KW-1133">Transmembrane helix</keyword>
<dbReference type="PANTHER" id="PTHR12726:SF0">
    <property type="entry name" value="CERAMIDE GLUCOSYLTRANSFERASE"/>
    <property type="match status" value="1"/>
</dbReference>
<dbReference type="GO" id="GO:0008120">
    <property type="term" value="F:ceramide glucosyltransferase activity"/>
    <property type="evidence" value="ECO:0007669"/>
    <property type="project" value="TreeGrafter"/>
</dbReference>
<dbReference type="InterPro" id="IPR025993">
    <property type="entry name" value="Ceramide_glucosylTrfase"/>
</dbReference>
<dbReference type="RefSeq" id="WP_092867632.1">
    <property type="nucleotide sequence ID" value="NZ_FPCH01000002.1"/>
</dbReference>
<dbReference type="SUPFAM" id="SSF53448">
    <property type="entry name" value="Nucleotide-diphospho-sugar transferases"/>
    <property type="match status" value="1"/>
</dbReference>
<sequence>MHLPIVVLNPAVIAGIILGLAALAYLVLALYFTRRFRERPVSVEGWRPPVSVLKPVHGAQPFLYDCLRTFCDQDWPEYEVIFGAHSESDPAVAVVKRLIAEFPDRNLRLVVDANLVGPNPRASNLANIYKAARYDILLVADADLRVDRNCIASMAAPFVDLKVGAVASIYKGLPYGGAAAADFGTLNISDWFAPSVLVDVGLRGIDFAFAMCSVRREALDSFGGFDHLSNFFPDDFALGNLTAQRGYEVVLSSYCCDTIVAETSFSELFRHEILWQRMERFCRPADHFMSVITWPLPLLLVLLLPWPSIVGLSIIGLEIALRIALHYQVRQSFRMNTPPQPWLVPLRECVCFFAWAFGLFGNKVRWGKNIFTYEAFRKLIADGRNVRAAGSNREAVSLGDKR</sequence>
<evidence type="ECO:0000256" key="9">
    <source>
        <dbReference type="SAM" id="Phobius"/>
    </source>
</evidence>
<evidence type="ECO:0000256" key="7">
    <source>
        <dbReference type="ARBA" id="ARBA00022989"/>
    </source>
</evidence>
<dbReference type="Gene3D" id="3.90.550.10">
    <property type="entry name" value="Spore Coat Polysaccharide Biosynthesis Protein SpsA, Chain A"/>
    <property type="match status" value="1"/>
</dbReference>
<keyword evidence="8 9" id="KW-0472">Membrane</keyword>
<evidence type="ECO:0000256" key="1">
    <source>
        <dbReference type="ARBA" id="ARBA00004141"/>
    </source>
</evidence>
<evidence type="ECO:0000256" key="4">
    <source>
        <dbReference type="ARBA" id="ARBA00022676"/>
    </source>
</evidence>
<feature type="transmembrane region" description="Helical" evidence="9">
    <location>
        <begin position="285"/>
        <end position="303"/>
    </location>
</feature>
<evidence type="ECO:0000256" key="2">
    <source>
        <dbReference type="ARBA" id="ARBA00004760"/>
    </source>
</evidence>
<evidence type="ECO:0000313" key="11">
    <source>
        <dbReference type="Proteomes" id="UP000199423"/>
    </source>
</evidence>
<dbReference type="GO" id="GO:0016020">
    <property type="term" value="C:membrane"/>
    <property type="evidence" value="ECO:0007669"/>
    <property type="project" value="UniProtKB-SubCell"/>
</dbReference>
<name>A0A1I7NGG9_9HYPH</name>
<keyword evidence="11" id="KW-1185">Reference proteome</keyword>
<gene>
    <name evidence="10" type="ORF">SAMN04488557_2101</name>
</gene>
<dbReference type="OrthoDB" id="9814255at2"/>
<dbReference type="AlphaFoldDB" id="A0A1I7NGG9"/>
<evidence type="ECO:0000313" key="10">
    <source>
        <dbReference type="EMBL" id="SFV33755.1"/>
    </source>
</evidence>
<evidence type="ECO:0000256" key="5">
    <source>
        <dbReference type="ARBA" id="ARBA00022679"/>
    </source>
</evidence>
<dbReference type="Proteomes" id="UP000199423">
    <property type="component" value="Unassembled WGS sequence"/>
</dbReference>
<dbReference type="Pfam" id="PF13506">
    <property type="entry name" value="Glyco_transf_21"/>
    <property type="match status" value="1"/>
</dbReference>
<dbReference type="GO" id="GO:0006679">
    <property type="term" value="P:glucosylceramide biosynthetic process"/>
    <property type="evidence" value="ECO:0007669"/>
    <property type="project" value="TreeGrafter"/>
</dbReference>